<dbReference type="VEuPathDB" id="VectorBase:ISCW009653"/>
<evidence type="ECO:0000313" key="4">
    <source>
        <dbReference type="Proteomes" id="UP000001555"/>
    </source>
</evidence>
<dbReference type="PaxDb" id="6945-B7Q3B3"/>
<organism>
    <name type="scientific">Ixodes scapularis</name>
    <name type="common">Black-legged tick</name>
    <name type="synonym">Deer tick</name>
    <dbReference type="NCBI Taxonomy" id="6945"/>
    <lineage>
        <taxon>Eukaryota</taxon>
        <taxon>Metazoa</taxon>
        <taxon>Ecdysozoa</taxon>
        <taxon>Arthropoda</taxon>
        <taxon>Chelicerata</taxon>
        <taxon>Arachnida</taxon>
        <taxon>Acari</taxon>
        <taxon>Parasitiformes</taxon>
        <taxon>Ixodida</taxon>
        <taxon>Ixodoidea</taxon>
        <taxon>Ixodidae</taxon>
        <taxon>Ixodinae</taxon>
        <taxon>Ixodes</taxon>
    </lineage>
</organism>
<dbReference type="EMBL" id="ABJB010833756">
    <property type="status" value="NOT_ANNOTATED_CDS"/>
    <property type="molecule type" value="Genomic_DNA"/>
</dbReference>
<feature type="non-terminal residue" evidence="2">
    <location>
        <position position="1"/>
    </location>
</feature>
<feature type="non-terminal residue" evidence="2">
    <location>
        <position position="65"/>
    </location>
</feature>
<sequence>AAFSNNKQQAYPASSAPHSADISSKHTGALTPCYRPQNHLPTLHRTPRSCLLTTTGKSPKAYNTE</sequence>
<dbReference type="InParanoid" id="B7Q3B3"/>
<name>B7Q3B3_IXOSC</name>
<dbReference type="EnsemblMetazoa" id="ISCW009653-RA">
    <property type="protein sequence ID" value="ISCW009653-PA"/>
    <property type="gene ID" value="ISCW009653"/>
</dbReference>
<reference evidence="2 4" key="1">
    <citation type="submission" date="2008-03" db="EMBL/GenBank/DDBJ databases">
        <title>Annotation of Ixodes scapularis.</title>
        <authorList>
            <consortium name="Ixodes scapularis Genome Project Consortium"/>
            <person name="Caler E."/>
            <person name="Hannick L.I."/>
            <person name="Bidwell S."/>
            <person name="Joardar V."/>
            <person name="Thiagarajan M."/>
            <person name="Amedeo P."/>
            <person name="Galinsky K.J."/>
            <person name="Schobel S."/>
            <person name="Inman J."/>
            <person name="Hostetler J."/>
            <person name="Miller J."/>
            <person name="Hammond M."/>
            <person name="Megy K."/>
            <person name="Lawson D."/>
            <person name="Kodira C."/>
            <person name="Sutton G."/>
            <person name="Meyer J."/>
            <person name="Hill C.A."/>
            <person name="Birren B."/>
            <person name="Nene V."/>
            <person name="Collins F."/>
            <person name="Alarcon-Chaidez F."/>
            <person name="Wikel S."/>
            <person name="Strausberg R."/>
        </authorList>
    </citation>
    <scope>NUCLEOTIDE SEQUENCE [LARGE SCALE GENOMIC DNA]</scope>
    <source>
        <strain evidence="4">Wikel</strain>
        <strain evidence="2">Wikel colony</strain>
    </source>
</reference>
<accession>B7Q3B3</accession>
<dbReference type="Proteomes" id="UP000001555">
    <property type="component" value="Unassembled WGS sequence"/>
</dbReference>
<feature type="region of interest" description="Disordered" evidence="1">
    <location>
        <begin position="1"/>
        <end position="65"/>
    </location>
</feature>
<proteinExistence type="predicted"/>
<evidence type="ECO:0000313" key="3">
    <source>
        <dbReference type="EnsemblMetazoa" id="ISCW009653-PA"/>
    </source>
</evidence>
<reference evidence="3" key="2">
    <citation type="submission" date="2020-05" db="UniProtKB">
        <authorList>
            <consortium name="EnsemblMetazoa"/>
        </authorList>
    </citation>
    <scope>IDENTIFICATION</scope>
    <source>
        <strain evidence="3">wikel</strain>
    </source>
</reference>
<evidence type="ECO:0000313" key="2">
    <source>
        <dbReference type="EMBL" id="EEC13335.1"/>
    </source>
</evidence>
<gene>
    <name evidence="2" type="ORF">IscW_ISCW009653</name>
</gene>
<dbReference type="AlphaFoldDB" id="B7Q3B3"/>
<protein>
    <submittedName>
        <fullName evidence="2 3">Uncharacterized protein</fullName>
    </submittedName>
</protein>
<evidence type="ECO:0000256" key="1">
    <source>
        <dbReference type="SAM" id="MobiDB-lite"/>
    </source>
</evidence>
<feature type="compositionally biased region" description="Polar residues" evidence="1">
    <location>
        <begin position="51"/>
        <end position="65"/>
    </location>
</feature>
<dbReference type="HOGENOM" id="CLU_2856282_0_0_1"/>
<keyword evidence="4" id="KW-1185">Reference proteome</keyword>
<feature type="compositionally biased region" description="Polar residues" evidence="1">
    <location>
        <begin position="1"/>
        <end position="12"/>
    </location>
</feature>
<dbReference type="EMBL" id="DS848511">
    <property type="protein sequence ID" value="EEC13335.1"/>
    <property type="molecule type" value="Genomic_DNA"/>
</dbReference>